<sequence>MGLSICFFLYGNVCFATLSISGIPLTRGFPIVSVVQARQSVEQASESEDSPQCIVRFGLKRPLGRGDQPGGKTSKESWPEGAFLRLITYCPPSPIRIFISCIWGLRRVHADLAFTSQPEQPQNDWLVLVFVAEGPDGLHSVLSRPLGSRMRHELNLVYQRIR</sequence>
<dbReference type="AlphaFoldDB" id="A0A6A5U9S2"/>
<reference evidence="1" key="1">
    <citation type="journal article" date="2020" name="Stud. Mycol.">
        <title>101 Dothideomycetes genomes: a test case for predicting lifestyles and emergence of pathogens.</title>
        <authorList>
            <person name="Haridas S."/>
            <person name="Albert R."/>
            <person name="Binder M."/>
            <person name="Bloem J."/>
            <person name="Labutti K."/>
            <person name="Salamov A."/>
            <person name="Andreopoulos B."/>
            <person name="Baker S."/>
            <person name="Barry K."/>
            <person name="Bills G."/>
            <person name="Bluhm B."/>
            <person name="Cannon C."/>
            <person name="Castanera R."/>
            <person name="Culley D."/>
            <person name="Daum C."/>
            <person name="Ezra D."/>
            <person name="Gonzalez J."/>
            <person name="Henrissat B."/>
            <person name="Kuo A."/>
            <person name="Liang C."/>
            <person name="Lipzen A."/>
            <person name="Lutzoni F."/>
            <person name="Magnuson J."/>
            <person name="Mondo S."/>
            <person name="Nolan M."/>
            <person name="Ohm R."/>
            <person name="Pangilinan J."/>
            <person name="Park H.-J."/>
            <person name="Ramirez L."/>
            <person name="Alfaro M."/>
            <person name="Sun H."/>
            <person name="Tritt A."/>
            <person name="Yoshinaga Y."/>
            <person name="Zwiers L.-H."/>
            <person name="Turgeon B."/>
            <person name="Goodwin S."/>
            <person name="Spatafora J."/>
            <person name="Crous P."/>
            <person name="Grigoriev I."/>
        </authorList>
    </citation>
    <scope>NUCLEOTIDE SEQUENCE</scope>
    <source>
        <strain evidence="1">CBS 675.92</strain>
    </source>
</reference>
<accession>A0A6A5U9S2</accession>
<proteinExistence type="predicted"/>
<dbReference type="EMBL" id="ML976981">
    <property type="protein sequence ID" value="KAF1961444.1"/>
    <property type="molecule type" value="Genomic_DNA"/>
</dbReference>
<keyword evidence="2" id="KW-1185">Reference proteome</keyword>
<evidence type="ECO:0000313" key="2">
    <source>
        <dbReference type="Proteomes" id="UP000800035"/>
    </source>
</evidence>
<dbReference type="Proteomes" id="UP000800035">
    <property type="component" value="Unassembled WGS sequence"/>
</dbReference>
<name>A0A6A5U9S2_9PLEO</name>
<protein>
    <submittedName>
        <fullName evidence="1">Uncharacterized protein</fullName>
    </submittedName>
</protein>
<gene>
    <name evidence="1" type="ORF">CC80DRAFT_237685</name>
</gene>
<organism evidence="1 2">
    <name type="scientific">Byssothecium circinans</name>
    <dbReference type="NCBI Taxonomy" id="147558"/>
    <lineage>
        <taxon>Eukaryota</taxon>
        <taxon>Fungi</taxon>
        <taxon>Dikarya</taxon>
        <taxon>Ascomycota</taxon>
        <taxon>Pezizomycotina</taxon>
        <taxon>Dothideomycetes</taxon>
        <taxon>Pleosporomycetidae</taxon>
        <taxon>Pleosporales</taxon>
        <taxon>Massarineae</taxon>
        <taxon>Massarinaceae</taxon>
        <taxon>Byssothecium</taxon>
    </lineage>
</organism>
<evidence type="ECO:0000313" key="1">
    <source>
        <dbReference type="EMBL" id="KAF1961444.1"/>
    </source>
</evidence>